<dbReference type="EMBL" id="CP054257">
    <property type="protein sequence ID" value="QTQ12343.1"/>
    <property type="molecule type" value="Genomic_DNA"/>
</dbReference>
<reference evidence="1" key="2">
    <citation type="journal article" date="2021" name="Microbiol. Resour. Announc.">
        <title>Complete Genome Sequences of Three Human Oral Treponema parvum Isolates.</title>
        <authorList>
            <person name="Zeng H."/>
            <person name="Watt R.M."/>
        </authorList>
    </citation>
    <scope>NUCLEOTIDE SEQUENCE</scope>
    <source>
        <strain evidence="1">ATCC 700773</strain>
    </source>
</reference>
<protein>
    <submittedName>
        <fullName evidence="1">Uncharacterized protein</fullName>
    </submittedName>
</protein>
<dbReference type="Proteomes" id="UP000671995">
    <property type="component" value="Chromosome"/>
</dbReference>
<reference evidence="1" key="1">
    <citation type="submission" date="2020-05" db="EMBL/GenBank/DDBJ databases">
        <authorList>
            <person name="Zeng H."/>
            <person name="Chan Y.K."/>
            <person name="Watt R.M."/>
        </authorList>
    </citation>
    <scope>NUCLEOTIDE SEQUENCE</scope>
    <source>
        <strain evidence="1">ATCC 700773</strain>
    </source>
</reference>
<evidence type="ECO:0000313" key="1">
    <source>
        <dbReference type="EMBL" id="QTQ12343.1"/>
    </source>
</evidence>
<proteinExistence type="predicted"/>
<sequence length="48" mass="5731">MFEIELKAHIFERHDFYWRLSPEKSSAKTLEILWADSGFTLTDKKNSI</sequence>
<gene>
    <name evidence="1" type="ORF">HRI96_09115</name>
</gene>
<dbReference type="AlphaFoldDB" id="A0A975ID32"/>
<evidence type="ECO:0000313" key="2">
    <source>
        <dbReference type="Proteomes" id="UP000671995"/>
    </source>
</evidence>
<dbReference type="RefSeq" id="WP_210117057.1">
    <property type="nucleotide sequence ID" value="NZ_CP054257.1"/>
</dbReference>
<accession>A0A975ID32</accession>
<name>A0A975ID32_9SPIR</name>
<organism evidence="1 2">
    <name type="scientific">Treponema parvum</name>
    <dbReference type="NCBI Taxonomy" id="138851"/>
    <lineage>
        <taxon>Bacteria</taxon>
        <taxon>Pseudomonadati</taxon>
        <taxon>Spirochaetota</taxon>
        <taxon>Spirochaetia</taxon>
        <taxon>Spirochaetales</taxon>
        <taxon>Treponemataceae</taxon>
        <taxon>Treponema</taxon>
    </lineage>
</organism>